<organism evidence="3 4">
    <name type="scientific">Sphingomonas metalli</name>
    <dbReference type="NCBI Taxonomy" id="1779358"/>
    <lineage>
        <taxon>Bacteria</taxon>
        <taxon>Pseudomonadati</taxon>
        <taxon>Pseudomonadota</taxon>
        <taxon>Alphaproteobacteria</taxon>
        <taxon>Sphingomonadales</taxon>
        <taxon>Sphingomonadaceae</taxon>
        <taxon>Sphingomonas</taxon>
    </lineage>
</organism>
<dbReference type="Gene3D" id="3.30.2310.20">
    <property type="entry name" value="RelE-like"/>
    <property type="match status" value="1"/>
</dbReference>
<dbReference type="EMBL" id="BMIH01000002">
    <property type="protein sequence ID" value="GGB27464.1"/>
    <property type="molecule type" value="Genomic_DNA"/>
</dbReference>
<dbReference type="PANTHER" id="PTHR33755">
    <property type="entry name" value="TOXIN PARE1-RELATED"/>
    <property type="match status" value="1"/>
</dbReference>
<dbReference type="Proteomes" id="UP000623067">
    <property type="component" value="Unassembled WGS sequence"/>
</dbReference>
<accession>A0A916WT75</accession>
<protein>
    <recommendedName>
        <fullName evidence="5">Toxin</fullName>
    </recommendedName>
</protein>
<dbReference type="InterPro" id="IPR035093">
    <property type="entry name" value="RelE/ParE_toxin_dom_sf"/>
</dbReference>
<dbReference type="RefSeq" id="WP_188658249.1">
    <property type="nucleotide sequence ID" value="NZ_BMIH01000002.1"/>
</dbReference>
<name>A0A916WT75_9SPHN</name>
<evidence type="ECO:0000256" key="2">
    <source>
        <dbReference type="ARBA" id="ARBA00022649"/>
    </source>
</evidence>
<keyword evidence="4" id="KW-1185">Reference proteome</keyword>
<evidence type="ECO:0008006" key="5">
    <source>
        <dbReference type="Google" id="ProtNLM"/>
    </source>
</evidence>
<keyword evidence="2" id="KW-1277">Toxin-antitoxin system</keyword>
<sequence length="96" mass="11184">MAAKFRLARRASADLEDLYWSGVDRFGFDQSEAYLTGLLDTARFLAEFPRAARLRHELDRPVRAHPFRAHLIVYEIEDDGIVILRIPHARADWMDD</sequence>
<comment type="similarity">
    <text evidence="1">Belongs to the RelE toxin family.</text>
</comment>
<dbReference type="InterPro" id="IPR007712">
    <property type="entry name" value="RelE/ParE_toxin"/>
</dbReference>
<evidence type="ECO:0000256" key="1">
    <source>
        <dbReference type="ARBA" id="ARBA00006226"/>
    </source>
</evidence>
<reference evidence="3" key="2">
    <citation type="submission" date="2020-09" db="EMBL/GenBank/DDBJ databases">
        <authorList>
            <person name="Sun Q."/>
            <person name="Zhou Y."/>
        </authorList>
    </citation>
    <scope>NUCLEOTIDE SEQUENCE</scope>
    <source>
        <strain evidence="3">CGMCC 1.15330</strain>
    </source>
</reference>
<reference evidence="3" key="1">
    <citation type="journal article" date="2014" name="Int. J. Syst. Evol. Microbiol.">
        <title>Complete genome sequence of Corynebacterium casei LMG S-19264T (=DSM 44701T), isolated from a smear-ripened cheese.</title>
        <authorList>
            <consortium name="US DOE Joint Genome Institute (JGI-PGF)"/>
            <person name="Walter F."/>
            <person name="Albersmeier A."/>
            <person name="Kalinowski J."/>
            <person name="Ruckert C."/>
        </authorList>
    </citation>
    <scope>NUCLEOTIDE SEQUENCE</scope>
    <source>
        <strain evidence="3">CGMCC 1.15330</strain>
    </source>
</reference>
<evidence type="ECO:0000313" key="3">
    <source>
        <dbReference type="EMBL" id="GGB27464.1"/>
    </source>
</evidence>
<comment type="caution">
    <text evidence="3">The sequence shown here is derived from an EMBL/GenBank/DDBJ whole genome shotgun (WGS) entry which is preliminary data.</text>
</comment>
<dbReference type="Pfam" id="PF05016">
    <property type="entry name" value="ParE_toxin"/>
    <property type="match status" value="1"/>
</dbReference>
<gene>
    <name evidence="3" type="ORF">GCM10011380_16410</name>
</gene>
<evidence type="ECO:0000313" key="4">
    <source>
        <dbReference type="Proteomes" id="UP000623067"/>
    </source>
</evidence>
<dbReference type="InterPro" id="IPR051803">
    <property type="entry name" value="TA_system_RelE-like_toxin"/>
</dbReference>
<dbReference type="AlphaFoldDB" id="A0A916WT75"/>
<proteinExistence type="inferred from homology"/>
<dbReference type="PANTHER" id="PTHR33755:SF9">
    <property type="entry name" value="TOXIN PARE1"/>
    <property type="match status" value="1"/>
</dbReference>